<dbReference type="EMBL" id="JAENIO010000063">
    <property type="protein sequence ID" value="MBK1835577.1"/>
    <property type="molecule type" value="Genomic_DNA"/>
</dbReference>
<proteinExistence type="predicted"/>
<comment type="caution">
    <text evidence="2">The sequence shown here is derived from an EMBL/GenBank/DDBJ whole genome shotgun (WGS) entry which is preliminary data.</text>
</comment>
<feature type="transmembrane region" description="Helical" evidence="1">
    <location>
        <begin position="155"/>
        <end position="172"/>
    </location>
</feature>
<dbReference type="AlphaFoldDB" id="A0A934VNQ8"/>
<accession>A0A934VNQ8</accession>
<evidence type="ECO:0008006" key="4">
    <source>
        <dbReference type="Google" id="ProtNLM"/>
    </source>
</evidence>
<keyword evidence="1" id="KW-0812">Transmembrane</keyword>
<dbReference type="Proteomes" id="UP000604083">
    <property type="component" value="Unassembled WGS sequence"/>
</dbReference>
<evidence type="ECO:0000256" key="1">
    <source>
        <dbReference type="SAM" id="Phobius"/>
    </source>
</evidence>
<reference evidence="2" key="1">
    <citation type="submission" date="2021-01" db="EMBL/GenBank/DDBJ databases">
        <title>Modified the classification status of verrucomicrobia.</title>
        <authorList>
            <person name="Feng X."/>
        </authorList>
    </citation>
    <scope>NUCLEOTIDE SEQUENCE</scope>
    <source>
        <strain evidence="2">KCTC 12986</strain>
    </source>
</reference>
<name>A0A934VNQ8_9BACT</name>
<gene>
    <name evidence="2" type="ORF">JIN78_16030</name>
</gene>
<organism evidence="2 3">
    <name type="scientific">Roseibacillus ishigakijimensis</name>
    <dbReference type="NCBI Taxonomy" id="454146"/>
    <lineage>
        <taxon>Bacteria</taxon>
        <taxon>Pseudomonadati</taxon>
        <taxon>Verrucomicrobiota</taxon>
        <taxon>Verrucomicrobiia</taxon>
        <taxon>Verrucomicrobiales</taxon>
        <taxon>Verrucomicrobiaceae</taxon>
        <taxon>Roseibacillus</taxon>
    </lineage>
</organism>
<keyword evidence="1" id="KW-0472">Membrane</keyword>
<dbReference type="RefSeq" id="WP_200393013.1">
    <property type="nucleotide sequence ID" value="NZ_JAENIO010000063.1"/>
</dbReference>
<sequence>MTKTRREYVPKNWELPAAIWNRLGPEPGRQRLMDEEEHLLLIVHQVPQAADDEKRTAALFWRQPEGAWKSTPEPGGLTALDELLKSYRETIHGLDQAVESAAEPQDYFRIMQEIQPVLRAARLNRLVAFFFPFATLVAFFSMGDVAAIYAAGSSWLVALAGMIFGALVWALVTRGK</sequence>
<keyword evidence="1" id="KW-1133">Transmembrane helix</keyword>
<feature type="transmembrane region" description="Helical" evidence="1">
    <location>
        <begin position="126"/>
        <end position="149"/>
    </location>
</feature>
<protein>
    <recommendedName>
        <fullName evidence="4">CorA-like Mg2+ transporter protein</fullName>
    </recommendedName>
</protein>
<evidence type="ECO:0000313" key="2">
    <source>
        <dbReference type="EMBL" id="MBK1835577.1"/>
    </source>
</evidence>
<evidence type="ECO:0000313" key="3">
    <source>
        <dbReference type="Proteomes" id="UP000604083"/>
    </source>
</evidence>
<keyword evidence="3" id="KW-1185">Reference proteome</keyword>